<accession>A0A081LN65</accession>
<evidence type="ECO:0000256" key="1">
    <source>
        <dbReference type="ARBA" id="ARBA00009437"/>
    </source>
</evidence>
<dbReference type="Proteomes" id="UP001163285">
    <property type="component" value="Chromosome"/>
</dbReference>
<dbReference type="Proteomes" id="UP000886939">
    <property type="component" value="Unassembled WGS sequence"/>
</dbReference>
<evidence type="ECO:0000313" key="15">
    <source>
        <dbReference type="Proteomes" id="UP000737420"/>
    </source>
</evidence>
<reference evidence="6" key="1">
    <citation type="journal article" date="2019" name="J Environ">
        <title>Genetic characterization and potential molecular dissemination mechanism of tet (31) gene in Aeromonas caviae from an oxytetracycline wastewater treatment system.</title>
        <authorList>
            <person name="Shi Y."/>
            <person name="Tian Z."/>
            <person name="Leclercq S.O."/>
            <person name="Zhang H."/>
            <person name="Yang M."/>
            <person name="Zhang Y."/>
        </authorList>
    </citation>
    <scope>NUCLEOTIDE SEQUENCE</scope>
    <source>
        <strain evidence="6">T25-39</strain>
    </source>
</reference>
<dbReference type="SUPFAM" id="SSF46785">
    <property type="entry name" value="Winged helix' DNA-binding domain"/>
    <property type="match status" value="1"/>
</dbReference>
<evidence type="ECO:0000259" key="5">
    <source>
        <dbReference type="PROSITE" id="PS50931"/>
    </source>
</evidence>
<evidence type="ECO:0000256" key="2">
    <source>
        <dbReference type="ARBA" id="ARBA00023015"/>
    </source>
</evidence>
<evidence type="ECO:0000256" key="4">
    <source>
        <dbReference type="ARBA" id="ARBA00023163"/>
    </source>
</evidence>
<reference evidence="9 15" key="4">
    <citation type="submission" date="2021-07" db="EMBL/GenBank/DDBJ databases">
        <title>Draft genome sequence of carbapenem-resistant Aeromonas spp. in Japan.</title>
        <authorList>
            <person name="Maehana S."/>
            <person name="Suzuki M."/>
            <person name="Kitasato H."/>
        </authorList>
    </citation>
    <scope>NUCLEOTIDE SEQUENCE</scope>
    <source>
        <strain evidence="8">KAM343</strain>
        <strain evidence="9">KAM348</strain>
        <strain evidence="10 15">KAM382</strain>
    </source>
</reference>
<dbReference type="Pfam" id="PF00126">
    <property type="entry name" value="HTH_1"/>
    <property type="match status" value="1"/>
</dbReference>
<reference evidence="11" key="3">
    <citation type="submission" date="2020-12" db="EMBL/GenBank/DDBJ databases">
        <title>GES Beta-lactamases isolated from hospital effluents in Brazil.</title>
        <authorList>
            <person name="Conte D."/>
            <person name="Mesa D."/>
            <person name="Palmeiro J.K."/>
            <person name="Dalla-Costa L.M."/>
        </authorList>
    </citation>
    <scope>NUCLEOTIDE SEQUENCE [LARGE SCALE GENOMIC DNA]</scope>
    <source>
        <strain evidence="11">Aero21</strain>
    </source>
</reference>
<keyword evidence="2" id="KW-0805">Transcription regulation</keyword>
<dbReference type="InterPro" id="IPR036390">
    <property type="entry name" value="WH_DNA-bd_sf"/>
</dbReference>
<evidence type="ECO:0000313" key="11">
    <source>
        <dbReference type="EMBL" id="QQA62851.1"/>
    </source>
</evidence>
<dbReference type="Gene3D" id="3.40.190.290">
    <property type="match status" value="1"/>
</dbReference>
<keyword evidence="4" id="KW-0804">Transcription</keyword>
<dbReference type="GeneID" id="48820675"/>
<dbReference type="InterPro" id="IPR036388">
    <property type="entry name" value="WH-like_DNA-bd_sf"/>
</dbReference>
<name>A0A081LN65_AERCA</name>
<dbReference type="GO" id="GO:0003700">
    <property type="term" value="F:DNA-binding transcription factor activity"/>
    <property type="evidence" value="ECO:0007669"/>
    <property type="project" value="InterPro"/>
</dbReference>
<evidence type="ECO:0000313" key="16">
    <source>
        <dbReference type="Proteomes" id="UP000887009"/>
    </source>
</evidence>
<evidence type="ECO:0000256" key="3">
    <source>
        <dbReference type="ARBA" id="ARBA00023125"/>
    </source>
</evidence>
<dbReference type="EMBL" id="CP120942">
    <property type="protein sequence ID" value="WFF98317.1"/>
    <property type="molecule type" value="Genomic_DNA"/>
</dbReference>
<evidence type="ECO:0000313" key="12">
    <source>
        <dbReference type="EMBL" id="UZC84608.1"/>
    </source>
</evidence>
<evidence type="ECO:0000313" key="6">
    <source>
        <dbReference type="EMBL" id="AXB05339.1"/>
    </source>
</evidence>
<reference evidence="7 14" key="2">
    <citation type="submission" date="2019-12" db="EMBL/GenBank/DDBJ databases">
        <title>complete genome sequences of Aeromonas caviae str. WP2-W18-ESBL-01 isolated from wastewater treatment plant effluent.</title>
        <authorList>
            <person name="Sekizuka T."/>
            <person name="Itokawa K."/>
            <person name="Yatsu K."/>
            <person name="Inamine Y."/>
            <person name="Kuroda M."/>
        </authorList>
    </citation>
    <scope>NUCLEOTIDE SEQUENCE [LARGE SCALE GENOMIC DNA]</scope>
    <source>
        <strain evidence="7 14">WP2-W18-ESBL-01</strain>
    </source>
</reference>
<organism evidence="9 16">
    <name type="scientific">Aeromonas caviae</name>
    <name type="common">Aeromonas punctata</name>
    <dbReference type="NCBI Taxonomy" id="648"/>
    <lineage>
        <taxon>Bacteria</taxon>
        <taxon>Pseudomonadati</taxon>
        <taxon>Pseudomonadota</taxon>
        <taxon>Gammaproteobacteria</taxon>
        <taxon>Aeromonadales</taxon>
        <taxon>Aeromonadaceae</taxon>
        <taxon>Aeromonas</taxon>
    </lineage>
</organism>
<comment type="similarity">
    <text evidence="1">Belongs to the LysR transcriptional regulatory family.</text>
</comment>
<dbReference type="EMBL" id="BPNI01000046">
    <property type="protein sequence ID" value="GJA41605.1"/>
    <property type="molecule type" value="Genomic_DNA"/>
</dbReference>
<dbReference type="SUPFAM" id="SSF53850">
    <property type="entry name" value="Periplasmic binding protein-like II"/>
    <property type="match status" value="1"/>
</dbReference>
<dbReference type="PANTHER" id="PTHR30126:SF22">
    <property type="entry name" value="HTH-TYPE TRANSCRIPTIONAL REGULATOR YHAJ-RELATED"/>
    <property type="match status" value="1"/>
</dbReference>
<dbReference type="OrthoDB" id="5293066at2"/>
<evidence type="ECO:0000313" key="14">
    <source>
        <dbReference type="Proteomes" id="UP000515756"/>
    </source>
</evidence>
<dbReference type="GO" id="GO:0000976">
    <property type="term" value="F:transcription cis-regulatory region binding"/>
    <property type="evidence" value="ECO:0007669"/>
    <property type="project" value="TreeGrafter"/>
</dbReference>
<dbReference type="Proteomes" id="UP001218423">
    <property type="component" value="Chromosome"/>
</dbReference>
<dbReference type="Proteomes" id="UP000737420">
    <property type="component" value="Unassembled WGS sequence"/>
</dbReference>
<gene>
    <name evidence="6" type="ORF">C1C91_10360</name>
    <name evidence="11" type="ORF">JC965_10625</name>
    <name evidence="8" type="ORF">KAM343_24010</name>
    <name evidence="9" type="ORF">KAM348_33620</name>
    <name evidence="10" type="ORF">KAM382_26050</name>
    <name evidence="12" type="ORF">OJY61_12175</name>
    <name evidence="13" type="ORF">P5S46_01500</name>
    <name evidence="7" type="ORF">WP2W18E01_29550</name>
</gene>
<keyword evidence="3" id="KW-0238">DNA-binding</keyword>
<dbReference type="FunFam" id="1.10.10.10:FF:000063">
    <property type="entry name" value="LysR family transcriptional regulator"/>
    <property type="match status" value="1"/>
</dbReference>
<dbReference type="Proteomes" id="UP000515756">
    <property type="component" value="Chromosome"/>
</dbReference>
<dbReference type="EMBL" id="AP021927">
    <property type="protein sequence ID" value="BBQ31373.1"/>
    <property type="molecule type" value="Genomic_DNA"/>
</dbReference>
<feature type="domain" description="HTH lysR-type" evidence="5">
    <location>
        <begin position="11"/>
        <end position="68"/>
    </location>
</feature>
<dbReference type="EMBL" id="CP025706">
    <property type="protein sequence ID" value="AXB05339.1"/>
    <property type="molecule type" value="Genomic_DNA"/>
</dbReference>
<dbReference type="RefSeq" id="WP_010675912.1">
    <property type="nucleotide sequence ID" value="NZ_AP019195.1"/>
</dbReference>
<dbReference type="Proteomes" id="UP000266778">
    <property type="component" value="Chromosome"/>
</dbReference>
<sequence>MAKESNKERALTLEAIRVLDAIDRRGSFAAAADELGKVPSALSYTVQKLEDELDAMLFDRSGHRTKFTPAGRMLLERGRVLLEAAEHLVGETRALSRGWETDITIAVDALMPVQALYPLVDRLAEQTDTRLRFRAEVLAGSWECLEDGRADLLISSLNADIAMTGIKHQVLREEVMLYVAHPDHPLHQEPEPLADETLRRYRAIAVADTALRKPVLTYRLLDKQPRLTVSTMGEKRDALLAGLGIGTMPQRWIEEDIKAGRLKVISPEYRHQIQVVLAWRRDTMGKAKSWLVREIPKLFAGQGE</sequence>
<dbReference type="PROSITE" id="PS50931">
    <property type="entry name" value="HTH_LYSR"/>
    <property type="match status" value="1"/>
</dbReference>
<evidence type="ECO:0000313" key="13">
    <source>
        <dbReference type="EMBL" id="WFF98317.1"/>
    </source>
</evidence>
<dbReference type="EMBL" id="CP065937">
    <property type="protein sequence ID" value="QQA62851.1"/>
    <property type="molecule type" value="Genomic_DNA"/>
</dbReference>
<dbReference type="InterPro" id="IPR000847">
    <property type="entry name" value="LysR_HTH_N"/>
</dbReference>
<dbReference type="Proteomes" id="UP000887009">
    <property type="component" value="Unassembled WGS sequence"/>
</dbReference>
<dbReference type="AlphaFoldDB" id="A0A081LN65"/>
<dbReference type="Pfam" id="PF03466">
    <property type="entry name" value="LysR_substrate"/>
    <property type="match status" value="1"/>
</dbReference>
<proteinExistence type="inferred from homology"/>
<dbReference type="EMBL" id="BPNL01000046">
    <property type="protein sequence ID" value="GJA55939.1"/>
    <property type="molecule type" value="Genomic_DNA"/>
</dbReference>
<reference evidence="13" key="5">
    <citation type="submission" date="2023-03" db="EMBL/GenBank/DDBJ databases">
        <title>Aeromonas caviae strain AC1520.</title>
        <authorList>
            <person name="Xie T."/>
            <person name="Zhang Q."/>
            <person name="Deng J."/>
            <person name="Li X."/>
        </authorList>
    </citation>
    <scope>NUCLEOTIDE SEQUENCE</scope>
    <source>
        <strain evidence="13">AC1520</strain>
    </source>
</reference>
<dbReference type="InterPro" id="IPR005119">
    <property type="entry name" value="LysR_subst-bd"/>
</dbReference>
<protein>
    <submittedName>
        <fullName evidence="9">LysR family transcriptional regulator</fullName>
    </submittedName>
</protein>
<dbReference type="PANTHER" id="PTHR30126">
    <property type="entry name" value="HTH-TYPE TRANSCRIPTIONAL REGULATOR"/>
    <property type="match status" value="1"/>
</dbReference>
<dbReference type="Gene3D" id="1.10.10.10">
    <property type="entry name" value="Winged helix-like DNA-binding domain superfamily/Winged helix DNA-binding domain"/>
    <property type="match status" value="1"/>
</dbReference>
<dbReference type="EMBL" id="CP110176">
    <property type="protein sequence ID" value="UZC84608.1"/>
    <property type="molecule type" value="Genomic_DNA"/>
</dbReference>
<dbReference type="EMBL" id="BPOP01000025">
    <property type="protein sequence ID" value="GJB92544.1"/>
    <property type="molecule type" value="Genomic_DNA"/>
</dbReference>
<evidence type="ECO:0000313" key="7">
    <source>
        <dbReference type="EMBL" id="BBQ31373.1"/>
    </source>
</evidence>
<evidence type="ECO:0000313" key="9">
    <source>
        <dbReference type="EMBL" id="GJA55939.1"/>
    </source>
</evidence>
<evidence type="ECO:0000313" key="10">
    <source>
        <dbReference type="EMBL" id="GJB92544.1"/>
    </source>
</evidence>
<evidence type="ECO:0000313" key="8">
    <source>
        <dbReference type="EMBL" id="GJA41605.1"/>
    </source>
</evidence>
<reference evidence="12" key="6">
    <citation type="submission" date="2023-04" db="EMBL/GenBank/DDBJ databases">
        <title>Whole Genome Sequence of Multi-drug resistant Aeromonas caviae as a gut pathogen in newborn.</title>
        <authorList>
            <person name="Jadhav S.V."/>
            <person name="Saroj S.D."/>
            <person name="Saha U.B."/>
            <person name="Sen S."/>
            <person name="Kher A."/>
        </authorList>
    </citation>
    <scope>NUCLEOTIDE SEQUENCE</scope>
    <source>
        <strain evidence="12">SVJ23</strain>
    </source>
</reference>